<sequence>MTADFVSTLVLHHQIPAALEYLDHMQDLDMDTDELLVTRAYWLYLDRAYEHAQTLLNEVSCEDLVQRPDIEALCIPLKVMFGQHHESLDFAEDVPQLLDDAVLNLTPVGLGFGSHLTELPTKRDNLIFVSVPRAN</sequence>
<name>A0A9W8E885_9FUNG</name>
<keyword evidence="2" id="KW-1185">Reference proteome</keyword>
<comment type="caution">
    <text evidence="1">The sequence shown here is derived from an EMBL/GenBank/DDBJ whole genome shotgun (WGS) entry which is preliminary data.</text>
</comment>
<dbReference type="AlphaFoldDB" id="A0A9W8E885"/>
<protein>
    <submittedName>
        <fullName evidence="1">Uncharacterized protein</fullName>
    </submittedName>
</protein>
<gene>
    <name evidence="1" type="ORF">H4R34_006369</name>
</gene>
<reference evidence="1" key="1">
    <citation type="submission" date="2022-07" db="EMBL/GenBank/DDBJ databases">
        <title>Phylogenomic reconstructions and comparative analyses of Kickxellomycotina fungi.</title>
        <authorList>
            <person name="Reynolds N.K."/>
            <person name="Stajich J.E."/>
            <person name="Barry K."/>
            <person name="Grigoriev I.V."/>
            <person name="Crous P."/>
            <person name="Smith M.E."/>
        </authorList>
    </citation>
    <scope>NUCLEOTIDE SEQUENCE</scope>
    <source>
        <strain evidence="1">RSA 567</strain>
    </source>
</reference>
<proteinExistence type="predicted"/>
<accession>A0A9W8E885</accession>
<evidence type="ECO:0000313" key="1">
    <source>
        <dbReference type="EMBL" id="KAJ1967650.1"/>
    </source>
</evidence>
<dbReference type="OrthoDB" id="10471689at2759"/>
<dbReference type="Proteomes" id="UP001151582">
    <property type="component" value="Unassembled WGS sequence"/>
</dbReference>
<dbReference type="EMBL" id="JANBQB010002298">
    <property type="protein sequence ID" value="KAJ1967650.1"/>
    <property type="molecule type" value="Genomic_DNA"/>
</dbReference>
<organism evidence="1 2">
    <name type="scientific">Dimargaris verticillata</name>
    <dbReference type="NCBI Taxonomy" id="2761393"/>
    <lineage>
        <taxon>Eukaryota</taxon>
        <taxon>Fungi</taxon>
        <taxon>Fungi incertae sedis</taxon>
        <taxon>Zoopagomycota</taxon>
        <taxon>Kickxellomycotina</taxon>
        <taxon>Dimargaritomycetes</taxon>
        <taxon>Dimargaritales</taxon>
        <taxon>Dimargaritaceae</taxon>
        <taxon>Dimargaris</taxon>
    </lineage>
</organism>
<evidence type="ECO:0000313" key="2">
    <source>
        <dbReference type="Proteomes" id="UP001151582"/>
    </source>
</evidence>